<organism evidence="1 2">
    <name type="scientific">Entomophthora muscae</name>
    <dbReference type="NCBI Taxonomy" id="34485"/>
    <lineage>
        <taxon>Eukaryota</taxon>
        <taxon>Fungi</taxon>
        <taxon>Fungi incertae sedis</taxon>
        <taxon>Zoopagomycota</taxon>
        <taxon>Entomophthoromycotina</taxon>
        <taxon>Entomophthoromycetes</taxon>
        <taxon>Entomophthorales</taxon>
        <taxon>Entomophthoraceae</taxon>
        <taxon>Entomophthora</taxon>
    </lineage>
</organism>
<gene>
    <name evidence="1" type="ORF">DSO57_1000272</name>
</gene>
<proteinExistence type="predicted"/>
<reference evidence="1" key="1">
    <citation type="submission" date="2022-04" db="EMBL/GenBank/DDBJ databases">
        <title>Genome of the entomopathogenic fungus Entomophthora muscae.</title>
        <authorList>
            <person name="Elya C."/>
            <person name="Lovett B.R."/>
            <person name="Lee E."/>
            <person name="Macias A.M."/>
            <person name="Hajek A.E."/>
            <person name="De Bivort B.L."/>
            <person name="Kasson M.T."/>
            <person name="De Fine Licht H.H."/>
            <person name="Stajich J.E."/>
        </authorList>
    </citation>
    <scope>NUCLEOTIDE SEQUENCE</scope>
    <source>
        <strain evidence="1">Berkeley</strain>
    </source>
</reference>
<name>A0ACC2SYK2_9FUNG</name>
<keyword evidence="2" id="KW-1185">Reference proteome</keyword>
<protein>
    <submittedName>
        <fullName evidence="1">Uncharacterized protein</fullName>
    </submittedName>
</protein>
<dbReference type="Proteomes" id="UP001165960">
    <property type="component" value="Unassembled WGS sequence"/>
</dbReference>
<accession>A0ACC2SYK2</accession>
<dbReference type="EMBL" id="QTSX02004261">
    <property type="protein sequence ID" value="KAJ9067362.1"/>
    <property type="molecule type" value="Genomic_DNA"/>
</dbReference>
<evidence type="ECO:0000313" key="2">
    <source>
        <dbReference type="Proteomes" id="UP001165960"/>
    </source>
</evidence>
<comment type="caution">
    <text evidence="1">The sequence shown here is derived from an EMBL/GenBank/DDBJ whole genome shotgun (WGS) entry which is preliminary data.</text>
</comment>
<evidence type="ECO:0000313" key="1">
    <source>
        <dbReference type="EMBL" id="KAJ9067362.1"/>
    </source>
</evidence>
<sequence>MVSQEGVIKYAAAESWWFGVRRLYYTWYLDYCESTPSGLDVISYQPLVVPAGKQVYNCGLFYICLLARRYLLELQGFCGGRHGQVNKPACYAMADARCKEKTVISLVLAAMRSQANKGMFSHLGGLVESCGWLSTRRSISKLNARSIGWKPEI</sequence>